<dbReference type="InterPro" id="IPR009045">
    <property type="entry name" value="Zn_M74/Hedgehog-like"/>
</dbReference>
<dbReference type="SUPFAM" id="SSF55166">
    <property type="entry name" value="Hedgehog/DD-peptidase"/>
    <property type="match status" value="1"/>
</dbReference>
<evidence type="ECO:0000313" key="5">
    <source>
        <dbReference type="Proteomes" id="UP000535908"/>
    </source>
</evidence>
<feature type="signal peptide" evidence="2">
    <location>
        <begin position="1"/>
        <end position="20"/>
    </location>
</feature>
<name>A0A7X0Y1S6_9LIST</name>
<dbReference type="GO" id="GO:0008233">
    <property type="term" value="F:peptidase activity"/>
    <property type="evidence" value="ECO:0007669"/>
    <property type="project" value="InterPro"/>
</dbReference>
<accession>A0A7X0Y1S6</accession>
<dbReference type="InterPro" id="IPR003709">
    <property type="entry name" value="VanY-like_core_dom"/>
</dbReference>
<protein>
    <submittedName>
        <fullName evidence="4">M15 family metallopeptidase</fullName>
    </submittedName>
</protein>
<reference evidence="4 5" key="1">
    <citation type="submission" date="2020-03" db="EMBL/GenBank/DDBJ databases">
        <title>Soil Listeria distribution.</title>
        <authorList>
            <person name="Liao J."/>
            <person name="Wiedmann M."/>
        </authorList>
    </citation>
    <scope>NUCLEOTIDE SEQUENCE [LARGE SCALE GENOMIC DNA]</scope>
    <source>
        <strain evidence="4 5">FSL L7-0741</strain>
    </source>
</reference>
<feature type="compositionally biased region" description="Low complexity" evidence="1">
    <location>
        <begin position="33"/>
        <end position="49"/>
    </location>
</feature>
<dbReference type="AlphaFoldDB" id="A0A7X0Y1S6"/>
<dbReference type="CDD" id="cd14852">
    <property type="entry name" value="LD-carboxypeptidase"/>
    <property type="match status" value="1"/>
</dbReference>
<gene>
    <name evidence="4" type="ORF">HCA69_03295</name>
</gene>
<proteinExistence type="predicted"/>
<feature type="domain" description="D-alanyl-D-alanine carboxypeptidase-like core" evidence="3">
    <location>
        <begin position="128"/>
        <end position="257"/>
    </location>
</feature>
<feature type="region of interest" description="Disordered" evidence="1">
    <location>
        <begin position="32"/>
        <end position="66"/>
    </location>
</feature>
<dbReference type="EMBL" id="JAARWN010000001">
    <property type="protein sequence ID" value="MBC1935376.1"/>
    <property type="molecule type" value="Genomic_DNA"/>
</dbReference>
<feature type="chain" id="PRO_5031121448" evidence="2">
    <location>
        <begin position="21"/>
        <end position="290"/>
    </location>
</feature>
<comment type="caution">
    <text evidence="4">The sequence shown here is derived from an EMBL/GenBank/DDBJ whole genome shotgun (WGS) entry which is preliminary data.</text>
</comment>
<dbReference type="InterPro" id="IPR058193">
    <property type="entry name" value="VanY/YodJ_core_dom"/>
</dbReference>
<evidence type="ECO:0000259" key="3">
    <source>
        <dbReference type="Pfam" id="PF02557"/>
    </source>
</evidence>
<dbReference type="PANTHER" id="PTHR34385">
    <property type="entry name" value="D-ALANYL-D-ALANINE CARBOXYPEPTIDASE"/>
    <property type="match status" value="1"/>
</dbReference>
<dbReference type="Proteomes" id="UP000535908">
    <property type="component" value="Unassembled WGS sequence"/>
</dbReference>
<evidence type="ECO:0000256" key="2">
    <source>
        <dbReference type="SAM" id="SignalP"/>
    </source>
</evidence>
<keyword evidence="2" id="KW-0732">Signal</keyword>
<dbReference type="InterPro" id="IPR052179">
    <property type="entry name" value="DD-CPase-like"/>
</dbReference>
<dbReference type="Gene3D" id="3.30.1380.10">
    <property type="match status" value="1"/>
</dbReference>
<dbReference type="RefSeq" id="WP_185525495.1">
    <property type="nucleotide sequence ID" value="NZ_JAARWN010000001.1"/>
</dbReference>
<dbReference type="GO" id="GO:0006508">
    <property type="term" value="P:proteolysis"/>
    <property type="evidence" value="ECO:0007669"/>
    <property type="project" value="InterPro"/>
</dbReference>
<organism evidence="4 5">
    <name type="scientific">Listeria grandensis</name>
    <dbReference type="NCBI Taxonomy" id="1494963"/>
    <lineage>
        <taxon>Bacteria</taxon>
        <taxon>Bacillati</taxon>
        <taxon>Bacillota</taxon>
        <taxon>Bacilli</taxon>
        <taxon>Bacillales</taxon>
        <taxon>Listeriaceae</taxon>
        <taxon>Listeria</taxon>
    </lineage>
</organism>
<dbReference type="PANTHER" id="PTHR34385:SF1">
    <property type="entry name" value="PEPTIDOGLYCAN L-ALANYL-D-GLUTAMATE ENDOPEPTIDASE CWLK"/>
    <property type="match status" value="1"/>
</dbReference>
<evidence type="ECO:0000256" key="1">
    <source>
        <dbReference type="SAM" id="MobiDB-lite"/>
    </source>
</evidence>
<sequence length="290" mass="32423">MMHFISFMIALSLAGFNTSADYLAGNIEKPAAETETATTKAGTEDATGTKPEKEAETGSEDYQNDPLYPYIAQQNKLVEKDGVQYITNPENILVLANKKYSLQSTYSPPDLVRPNVTFSFGDEQVEKAQMRKEAGSQLEAMFAAAKQDNLTLYAVSGYRSYQRQQEVFSAEVAAKGESKAKEAVAVPGMSEHQTGLAMDISSRDQGFNLTEAFGETPEGQWLQKNAHNYGFILRYMKGKEAVTQYQYESWHYRYVGKDAATIIYENDWTLEEFFQHVQALQKKIDGGTAK</sequence>
<evidence type="ECO:0000313" key="4">
    <source>
        <dbReference type="EMBL" id="MBC1935376.1"/>
    </source>
</evidence>
<dbReference type="Pfam" id="PF02557">
    <property type="entry name" value="VanY"/>
    <property type="match status" value="1"/>
</dbReference>